<reference evidence="4" key="3">
    <citation type="journal article" date="2019" name="Int. J. Syst. Evol. Microbiol.">
        <title>The Global Catalogue of Microorganisms (GCM) 10K type strain sequencing project: providing services to taxonomists for standard genome sequencing and annotation.</title>
        <authorList>
            <consortium name="The Broad Institute Genomics Platform"/>
            <consortium name="The Broad Institute Genome Sequencing Center for Infectious Disease"/>
            <person name="Wu L."/>
            <person name="Ma J."/>
        </authorList>
    </citation>
    <scope>NUCLEOTIDE SEQUENCE [LARGE SCALE GENOMIC DNA]</scope>
    <source>
        <strain evidence="4">JCM 10664</strain>
    </source>
</reference>
<keyword evidence="4" id="KW-1185">Reference proteome</keyword>
<name>A0A917NFN9_9PSEU</name>
<reference evidence="1" key="1">
    <citation type="journal article" date="2014" name="Int. J. Syst. Evol. Microbiol.">
        <title>Complete genome of a new Firmicutes species belonging to the dominant human colonic microbiota ('Ruminococcus bicirculans') reveals two chromosomes and a selective capacity to utilize plant glucans.</title>
        <authorList>
            <consortium name="NISC Comparative Sequencing Program"/>
            <person name="Wegmann U."/>
            <person name="Louis P."/>
            <person name="Goesmann A."/>
            <person name="Henrissat B."/>
            <person name="Duncan S.H."/>
            <person name="Flint H.J."/>
        </authorList>
    </citation>
    <scope>NUCLEOTIDE SEQUENCE</scope>
    <source>
        <strain evidence="1">JCM 10664</strain>
    </source>
</reference>
<evidence type="ECO:0000313" key="3">
    <source>
        <dbReference type="Proteomes" id="UP000597989"/>
    </source>
</evidence>
<dbReference type="EMBL" id="BAAAHC010000009">
    <property type="protein sequence ID" value="GAA0523352.1"/>
    <property type="molecule type" value="Genomic_DNA"/>
</dbReference>
<reference evidence="2 3" key="2">
    <citation type="journal article" date="2014" name="Int. J. Syst. Evol. Microbiol.">
        <title>Complete genome sequence of Corynebacterium casei LMG S-19264T (=DSM 44701T), isolated from a smear-ripened cheese.</title>
        <authorList>
            <consortium name="US DOE Joint Genome Institute (JGI-PGF)"/>
            <person name="Walter F."/>
            <person name="Albersmeier A."/>
            <person name="Kalinowski J."/>
            <person name="Ruckert C."/>
        </authorList>
    </citation>
    <scope>NUCLEOTIDE SEQUENCE [LARGE SCALE GENOMIC DNA]</scope>
    <source>
        <strain evidence="2 3">CGMCC 4.7206</strain>
    </source>
</reference>
<protein>
    <recommendedName>
        <fullName evidence="5">Excreted virulence factor EspC (Type VII ESX diderm)</fullName>
    </recommendedName>
</protein>
<organism evidence="2 3">
    <name type="scientific">Saccharopolyspora thermophila</name>
    <dbReference type="NCBI Taxonomy" id="89367"/>
    <lineage>
        <taxon>Bacteria</taxon>
        <taxon>Bacillati</taxon>
        <taxon>Actinomycetota</taxon>
        <taxon>Actinomycetes</taxon>
        <taxon>Pseudonocardiales</taxon>
        <taxon>Pseudonocardiaceae</taxon>
        <taxon>Saccharopolyspora</taxon>
    </lineage>
</organism>
<dbReference type="AlphaFoldDB" id="A0A917NFN9"/>
<evidence type="ECO:0000313" key="2">
    <source>
        <dbReference type="EMBL" id="GGI98304.1"/>
    </source>
</evidence>
<evidence type="ECO:0008006" key="5">
    <source>
        <dbReference type="Google" id="ProtNLM"/>
    </source>
</evidence>
<dbReference type="EMBL" id="BMMT01000015">
    <property type="protein sequence ID" value="GGI98304.1"/>
    <property type="molecule type" value="Genomic_DNA"/>
</dbReference>
<reference evidence="1" key="5">
    <citation type="submission" date="2023-12" db="EMBL/GenBank/DDBJ databases">
        <authorList>
            <person name="Sun Q."/>
            <person name="Inoue M."/>
        </authorList>
    </citation>
    <scope>NUCLEOTIDE SEQUENCE</scope>
    <source>
        <strain evidence="1">JCM 10664</strain>
    </source>
</reference>
<evidence type="ECO:0000313" key="4">
    <source>
        <dbReference type="Proteomes" id="UP001500220"/>
    </source>
</evidence>
<gene>
    <name evidence="1" type="ORF">GCM10009545_26970</name>
    <name evidence="2" type="ORF">GCM10011581_39260</name>
</gene>
<dbReference type="Proteomes" id="UP000597989">
    <property type="component" value="Unassembled WGS sequence"/>
</dbReference>
<dbReference type="Pfam" id="PF10824">
    <property type="entry name" value="T7SS_ESX_EspC"/>
    <property type="match status" value="1"/>
</dbReference>
<sequence length="114" mass="12696">MGEKFRVKPEELRGYAEMLERNAQHFLAIRQHAETRGSDTSGFTGLLALLQPVVIAVGRLFGETLEFGNERLKGVAEALKESADVYEKGDQTNSERIKEVESIMGEATSLRGRK</sequence>
<evidence type="ECO:0000313" key="1">
    <source>
        <dbReference type="EMBL" id="GAA0523352.1"/>
    </source>
</evidence>
<proteinExistence type="predicted"/>
<dbReference type="Proteomes" id="UP001500220">
    <property type="component" value="Unassembled WGS sequence"/>
</dbReference>
<reference evidence="2" key="4">
    <citation type="submission" date="2020-09" db="EMBL/GenBank/DDBJ databases">
        <authorList>
            <person name="Sun Q."/>
            <person name="Zhou Y."/>
        </authorList>
    </citation>
    <scope>NUCLEOTIDE SEQUENCE</scope>
    <source>
        <strain evidence="2">CGMCC 4.7206</strain>
    </source>
</reference>
<dbReference type="GO" id="GO:0009306">
    <property type="term" value="P:protein secretion"/>
    <property type="evidence" value="ECO:0007669"/>
    <property type="project" value="InterPro"/>
</dbReference>
<accession>A0A917NFN9</accession>
<dbReference type="RefSeq" id="WP_188989825.1">
    <property type="nucleotide sequence ID" value="NZ_BAAAHC010000009.1"/>
</dbReference>
<comment type="caution">
    <text evidence="2">The sequence shown here is derived from an EMBL/GenBank/DDBJ whole genome shotgun (WGS) entry which is preliminary data.</text>
</comment>
<dbReference type="InterPro" id="IPR022536">
    <property type="entry name" value="EspC"/>
</dbReference>